<comment type="caution">
    <text evidence="12">The sequence shown here is derived from an EMBL/GenBank/DDBJ whole genome shotgun (WGS) entry which is preliminary data.</text>
</comment>
<keyword evidence="4" id="KW-0862">Zinc</keyword>
<dbReference type="PROSITE" id="PS51030">
    <property type="entry name" value="NUCLEAR_REC_DBD_2"/>
    <property type="match status" value="1"/>
</dbReference>
<dbReference type="PANTHER" id="PTHR24082">
    <property type="entry name" value="NUCLEAR HORMONE RECEPTOR"/>
    <property type="match status" value="1"/>
</dbReference>
<dbReference type="Gene3D" id="3.30.50.10">
    <property type="entry name" value="Erythroid Transcription Factor GATA-1, subunit A"/>
    <property type="match status" value="1"/>
</dbReference>
<evidence type="ECO:0000313" key="11">
    <source>
        <dbReference type="EMBL" id="CAF3708456.1"/>
    </source>
</evidence>
<dbReference type="SMART" id="SM00399">
    <property type="entry name" value="ZnF_C4"/>
    <property type="match status" value="1"/>
</dbReference>
<evidence type="ECO:0000256" key="9">
    <source>
        <dbReference type="ARBA" id="ARBA00023242"/>
    </source>
</evidence>
<sequence>MNNNSNLFLCKATRNTYEHRRSSLLCQVCGDRNARNCFGSVSCAPCKMFFRRNLDFDLVINKCIYDGNCEMHENSRHACRYCRFKKCLTVGMKKELTRPPRLNQKKRIGKQITPPLIRRLDLLNSNRSKLSCDQWSILSNVTHAYDQISPLPKILNSLSQSSFPPKKRLRIDGATLADMLGLIYRSIYSFLERIPDFTMMSIHDRNLLIERNLHNVGSTSGLLILRDGDLYSNYAFCRANLNTYGSDNFEGVSKLLNRLDMDRVAVKLFVVVLAFSTCFDVVRPSNMTNNIQLSKSTNRLHFNTINMFHIQNKYIDMLFIYMVYRYGYIEASLRFAALLFTALQLCVHTMEAANIQEHGDMLDTIIADTTRKLNVEDDPVV</sequence>
<dbReference type="GO" id="GO:0000122">
    <property type="term" value="P:negative regulation of transcription by RNA polymerase II"/>
    <property type="evidence" value="ECO:0007669"/>
    <property type="project" value="TreeGrafter"/>
</dbReference>
<dbReference type="GO" id="GO:0000978">
    <property type="term" value="F:RNA polymerase II cis-regulatory region sequence-specific DNA binding"/>
    <property type="evidence" value="ECO:0007669"/>
    <property type="project" value="InterPro"/>
</dbReference>
<dbReference type="EMBL" id="CAJOBS010002781">
    <property type="protein sequence ID" value="CAF4833502.1"/>
    <property type="molecule type" value="Genomic_DNA"/>
</dbReference>
<dbReference type="PANTHER" id="PTHR24082:SF507">
    <property type="entry name" value="BILE ACID RECEPTOR-RELATED"/>
    <property type="match status" value="1"/>
</dbReference>
<evidence type="ECO:0000256" key="6">
    <source>
        <dbReference type="ARBA" id="ARBA00023125"/>
    </source>
</evidence>
<dbReference type="CDD" id="cd06960">
    <property type="entry name" value="NR_DBD_HNF4A"/>
    <property type="match status" value="1"/>
</dbReference>
<dbReference type="Gene3D" id="1.10.565.10">
    <property type="entry name" value="Retinoid X Receptor"/>
    <property type="match status" value="1"/>
</dbReference>
<keyword evidence="7" id="KW-0804">Transcription</keyword>
<dbReference type="GO" id="GO:0030154">
    <property type="term" value="P:cell differentiation"/>
    <property type="evidence" value="ECO:0007669"/>
    <property type="project" value="TreeGrafter"/>
</dbReference>
<dbReference type="Pfam" id="PF00105">
    <property type="entry name" value="zf-C4"/>
    <property type="match status" value="1"/>
</dbReference>
<keyword evidence="9" id="KW-0539">Nucleus</keyword>
<dbReference type="GO" id="GO:0008270">
    <property type="term" value="F:zinc ion binding"/>
    <property type="evidence" value="ECO:0007669"/>
    <property type="project" value="UniProtKB-KW"/>
</dbReference>
<keyword evidence="6" id="KW-0238">DNA-binding</keyword>
<dbReference type="PRINTS" id="PR00047">
    <property type="entry name" value="STROIDFINGER"/>
</dbReference>
<reference evidence="12" key="1">
    <citation type="submission" date="2021-02" db="EMBL/GenBank/DDBJ databases">
        <authorList>
            <person name="Nowell W R."/>
        </authorList>
    </citation>
    <scope>NUCLEOTIDE SEQUENCE</scope>
</reference>
<protein>
    <recommendedName>
        <fullName evidence="10">Nuclear receptor domain-containing protein</fullName>
    </recommendedName>
</protein>
<evidence type="ECO:0000256" key="8">
    <source>
        <dbReference type="ARBA" id="ARBA00023170"/>
    </source>
</evidence>
<keyword evidence="3" id="KW-0863">Zinc-finger</keyword>
<comment type="subcellular location">
    <subcellularLocation>
        <location evidence="1">Nucleus</location>
    </subcellularLocation>
</comment>
<dbReference type="SUPFAM" id="SSF57716">
    <property type="entry name" value="Glucocorticoid receptor-like (DNA-binding domain)"/>
    <property type="match status" value="1"/>
</dbReference>
<keyword evidence="5" id="KW-0805">Transcription regulation</keyword>
<dbReference type="SUPFAM" id="SSF48508">
    <property type="entry name" value="Nuclear receptor ligand-binding domain"/>
    <property type="match status" value="1"/>
</dbReference>
<evidence type="ECO:0000256" key="1">
    <source>
        <dbReference type="ARBA" id="ARBA00004123"/>
    </source>
</evidence>
<evidence type="ECO:0000256" key="7">
    <source>
        <dbReference type="ARBA" id="ARBA00023163"/>
    </source>
</evidence>
<proteinExistence type="predicted"/>
<dbReference type="EMBL" id="CAJNYV010004917">
    <property type="protein sequence ID" value="CAF3708456.1"/>
    <property type="molecule type" value="Genomic_DNA"/>
</dbReference>
<dbReference type="InterPro" id="IPR001628">
    <property type="entry name" value="Znf_hrmn_rcpt"/>
</dbReference>
<dbReference type="Proteomes" id="UP000663838">
    <property type="component" value="Unassembled WGS sequence"/>
</dbReference>
<feature type="domain" description="Nuclear receptor" evidence="10">
    <location>
        <begin position="23"/>
        <end position="99"/>
    </location>
</feature>
<evidence type="ECO:0000313" key="12">
    <source>
        <dbReference type="EMBL" id="CAF4833502.1"/>
    </source>
</evidence>
<dbReference type="InterPro" id="IPR035500">
    <property type="entry name" value="NHR-like_dom_sf"/>
</dbReference>
<dbReference type="AlphaFoldDB" id="A0A821R204"/>
<evidence type="ECO:0000256" key="4">
    <source>
        <dbReference type="ARBA" id="ARBA00022833"/>
    </source>
</evidence>
<dbReference type="InterPro" id="IPR049636">
    <property type="entry name" value="HNF4-like_DBD"/>
</dbReference>
<evidence type="ECO:0000256" key="2">
    <source>
        <dbReference type="ARBA" id="ARBA00022723"/>
    </source>
</evidence>
<dbReference type="Proteomes" id="UP000663865">
    <property type="component" value="Unassembled WGS sequence"/>
</dbReference>
<keyword evidence="2" id="KW-0479">Metal-binding</keyword>
<dbReference type="InterPro" id="IPR050234">
    <property type="entry name" value="Nuclear_hormone_rcpt_NR1"/>
</dbReference>
<dbReference type="GO" id="GO:0004879">
    <property type="term" value="F:nuclear receptor activity"/>
    <property type="evidence" value="ECO:0007669"/>
    <property type="project" value="TreeGrafter"/>
</dbReference>
<dbReference type="GO" id="GO:0005634">
    <property type="term" value="C:nucleus"/>
    <property type="evidence" value="ECO:0007669"/>
    <property type="project" value="UniProtKB-SubCell"/>
</dbReference>
<dbReference type="GO" id="GO:0045944">
    <property type="term" value="P:positive regulation of transcription by RNA polymerase II"/>
    <property type="evidence" value="ECO:0007669"/>
    <property type="project" value="TreeGrafter"/>
</dbReference>
<evidence type="ECO:0000259" key="10">
    <source>
        <dbReference type="PROSITE" id="PS51030"/>
    </source>
</evidence>
<name>A0A821R204_9BILA</name>
<evidence type="ECO:0000313" key="13">
    <source>
        <dbReference type="Proteomes" id="UP000663838"/>
    </source>
</evidence>
<dbReference type="InterPro" id="IPR013088">
    <property type="entry name" value="Znf_NHR/GATA"/>
</dbReference>
<accession>A0A821R204</accession>
<keyword evidence="8" id="KW-0675">Receptor</keyword>
<gene>
    <name evidence="11" type="ORF">KIK155_LOCUS27157</name>
    <name evidence="12" type="ORF">TOA249_LOCUS25503</name>
</gene>
<evidence type="ECO:0000256" key="5">
    <source>
        <dbReference type="ARBA" id="ARBA00023015"/>
    </source>
</evidence>
<evidence type="ECO:0000256" key="3">
    <source>
        <dbReference type="ARBA" id="ARBA00022771"/>
    </source>
</evidence>
<organism evidence="12 13">
    <name type="scientific">Rotaria socialis</name>
    <dbReference type="NCBI Taxonomy" id="392032"/>
    <lineage>
        <taxon>Eukaryota</taxon>
        <taxon>Metazoa</taxon>
        <taxon>Spiralia</taxon>
        <taxon>Gnathifera</taxon>
        <taxon>Rotifera</taxon>
        <taxon>Eurotatoria</taxon>
        <taxon>Bdelloidea</taxon>
        <taxon>Philodinida</taxon>
        <taxon>Philodinidae</taxon>
        <taxon>Rotaria</taxon>
    </lineage>
</organism>